<dbReference type="EMBL" id="PXWF02000171">
    <property type="protein sequence ID" value="PWF48641.1"/>
    <property type="molecule type" value="Genomic_DNA"/>
</dbReference>
<gene>
    <name evidence="1" type="ORF">C7C56_010780</name>
</gene>
<reference evidence="1 2" key="1">
    <citation type="submission" date="2018-04" db="EMBL/GenBank/DDBJ databases">
        <title>Massilia violaceinigra sp. nov., a novel purple-pigmented bacterium isolated from Tianshan glacier, Xinjiang, China.</title>
        <authorList>
            <person name="Wang H."/>
        </authorList>
    </citation>
    <scope>NUCLEOTIDE SEQUENCE [LARGE SCALE GENOMIC DNA]</scope>
    <source>
        <strain evidence="1 2">B448-2</strain>
    </source>
</reference>
<evidence type="ECO:0000313" key="2">
    <source>
        <dbReference type="Proteomes" id="UP000241421"/>
    </source>
</evidence>
<proteinExistence type="predicted"/>
<comment type="caution">
    <text evidence="1">The sequence shown here is derived from an EMBL/GenBank/DDBJ whole genome shotgun (WGS) entry which is preliminary data.</text>
</comment>
<name>A0A2U2HM95_9BURK</name>
<protein>
    <recommendedName>
        <fullName evidence="3">LEPR-XLL domain-containing protein</fullName>
    </recommendedName>
</protein>
<evidence type="ECO:0000313" key="1">
    <source>
        <dbReference type="EMBL" id="PWF48641.1"/>
    </source>
</evidence>
<sequence>MGVANLILPLDHHNDHVALDAYTGAHAGALDHATVGYALADQMLAATVAQAPAKLGAEPKLFDVAALARSQGAMDGQMVVAANDVLKGSGKLDLSTLNSGIVQIELGGTAPLVQAGENIFELVPDATSLKLFAHTEVPLDESMAGTSGGAAADITVTGSEVQLDGAASSAGAVLSFVPLDTASTIVFGASGGDVAGAMNINIVDVAQLQDGFDQIVIGSDLGHHTINIGSAGSSAPIQLSDTLVLRNPLLGGEIFVNSPLTLTDNASLIVYGSGHTMAYADSVSAEGDILIHDSVEINSSTKAVIITAGSDGSGQMSFGDDSGMYFRGVPGGVLDSVTLRGPDNIVFSGDIGNTTAANGAMANLTIEGVNVNGTINTPDDITFKGSVTLAGNLIINASGAVVFNSNINLGGGNLTILGATSVTFGGSVNVGGGSIFIEADEITFAGGGESVSGSGAMTLRPATIGLKVDVGDPAGSSTLDTLNIDNADITRFADGFSKIVIGHQGLDGHAAAGAGAVRIGAASGLQAPTLRDNLEVYGGSITVVDY</sequence>
<organism evidence="1 2">
    <name type="scientific">Massilia glaciei</name>
    <dbReference type="NCBI Taxonomy" id="1524097"/>
    <lineage>
        <taxon>Bacteria</taxon>
        <taxon>Pseudomonadati</taxon>
        <taxon>Pseudomonadota</taxon>
        <taxon>Betaproteobacteria</taxon>
        <taxon>Burkholderiales</taxon>
        <taxon>Oxalobacteraceae</taxon>
        <taxon>Telluria group</taxon>
        <taxon>Massilia</taxon>
    </lineage>
</organism>
<evidence type="ECO:0008006" key="3">
    <source>
        <dbReference type="Google" id="ProtNLM"/>
    </source>
</evidence>
<dbReference type="Proteomes" id="UP000241421">
    <property type="component" value="Unassembled WGS sequence"/>
</dbReference>
<dbReference type="AlphaFoldDB" id="A0A2U2HM95"/>
<keyword evidence="2" id="KW-1185">Reference proteome</keyword>
<feature type="non-terminal residue" evidence="1">
    <location>
        <position position="546"/>
    </location>
</feature>
<accession>A0A2U2HM95</accession>